<accession>A0A8T1W6E3</accession>
<dbReference type="EMBL" id="JAGDFM010000053">
    <property type="protein sequence ID" value="KAG7388826.1"/>
    <property type="molecule type" value="Genomic_DNA"/>
</dbReference>
<dbReference type="AlphaFoldDB" id="A0A8T1W6E3"/>
<evidence type="ECO:0000313" key="1">
    <source>
        <dbReference type="EMBL" id="KAG7388826.1"/>
    </source>
</evidence>
<gene>
    <name evidence="1" type="ORF">PHYPSEUDO_011660</name>
</gene>
<comment type="caution">
    <text evidence="1">The sequence shown here is derived from an EMBL/GenBank/DDBJ whole genome shotgun (WGS) entry which is preliminary data.</text>
</comment>
<keyword evidence="2" id="KW-1185">Reference proteome</keyword>
<proteinExistence type="predicted"/>
<evidence type="ECO:0000313" key="2">
    <source>
        <dbReference type="Proteomes" id="UP000694044"/>
    </source>
</evidence>
<name>A0A8T1W6E3_9STRA</name>
<dbReference type="Proteomes" id="UP000694044">
    <property type="component" value="Unassembled WGS sequence"/>
</dbReference>
<sequence>MEPGKCQKCFEEDVEEKPGGGVYKICAKCRAYNAAAHNKHIAVGKCVAGCGRDCPLRVPLVILPRWGVHGATVDVSELSTGGDPGASCFPSEAVGDDGSDGSVTVAWLDPSCSALVRDSGEASSNADKDWNWIVAASSTRGCEKTRPERSHGHEVAVLGGFGSLLRRFAEATSETAALGR</sequence>
<reference evidence="1" key="1">
    <citation type="submission" date="2021-02" db="EMBL/GenBank/DDBJ databases">
        <authorList>
            <person name="Palmer J.M."/>
        </authorList>
    </citation>
    <scope>NUCLEOTIDE SEQUENCE</scope>
    <source>
        <strain evidence="1">SCRP734</strain>
    </source>
</reference>
<organism evidence="1 2">
    <name type="scientific">Phytophthora pseudosyringae</name>
    <dbReference type="NCBI Taxonomy" id="221518"/>
    <lineage>
        <taxon>Eukaryota</taxon>
        <taxon>Sar</taxon>
        <taxon>Stramenopiles</taxon>
        <taxon>Oomycota</taxon>
        <taxon>Peronosporomycetes</taxon>
        <taxon>Peronosporales</taxon>
        <taxon>Peronosporaceae</taxon>
        <taxon>Phytophthora</taxon>
    </lineage>
</organism>
<protein>
    <submittedName>
        <fullName evidence="1">Uncharacterized protein</fullName>
    </submittedName>
</protein>